<evidence type="ECO:0000256" key="2">
    <source>
        <dbReference type="ARBA" id="ARBA00011575"/>
    </source>
</evidence>
<organism evidence="12 13">
    <name type="scientific">Pedobacter frigoris</name>
    <dbReference type="NCBI Taxonomy" id="2571272"/>
    <lineage>
        <taxon>Bacteria</taxon>
        <taxon>Pseudomonadati</taxon>
        <taxon>Bacteroidota</taxon>
        <taxon>Sphingobacteriia</taxon>
        <taxon>Sphingobacteriales</taxon>
        <taxon>Sphingobacteriaceae</taxon>
        <taxon>Pedobacter</taxon>
    </lineage>
</organism>
<name>A0A4U1CEW1_9SPHI</name>
<proteinExistence type="predicted"/>
<feature type="region of interest" description="Disordered" evidence="9">
    <location>
        <begin position="291"/>
        <end position="310"/>
    </location>
</feature>
<evidence type="ECO:0000256" key="6">
    <source>
        <dbReference type="ARBA" id="ARBA00023239"/>
    </source>
</evidence>
<dbReference type="InterPro" id="IPR006805">
    <property type="entry name" value="Anth_synth_I_N"/>
</dbReference>
<feature type="compositionally biased region" description="Basic and acidic residues" evidence="9">
    <location>
        <begin position="299"/>
        <end position="310"/>
    </location>
</feature>
<comment type="catalytic activity">
    <reaction evidence="8">
        <text>chorismate + L-glutamine = anthranilate + pyruvate + L-glutamate + H(+)</text>
        <dbReference type="Rhea" id="RHEA:21732"/>
        <dbReference type="ChEBI" id="CHEBI:15361"/>
        <dbReference type="ChEBI" id="CHEBI:15378"/>
        <dbReference type="ChEBI" id="CHEBI:16567"/>
        <dbReference type="ChEBI" id="CHEBI:29748"/>
        <dbReference type="ChEBI" id="CHEBI:29985"/>
        <dbReference type="ChEBI" id="CHEBI:58359"/>
        <dbReference type="EC" id="4.1.3.27"/>
    </reaction>
</comment>
<keyword evidence="6" id="KW-0456">Lyase</keyword>
<evidence type="ECO:0000256" key="3">
    <source>
        <dbReference type="ARBA" id="ARBA00020653"/>
    </source>
</evidence>
<keyword evidence="4" id="KW-0479">Metal-binding</keyword>
<dbReference type="PRINTS" id="PR00095">
    <property type="entry name" value="ANTSNTHASEI"/>
</dbReference>
<comment type="cofactor">
    <cofactor evidence="1">
        <name>Mg(2+)</name>
        <dbReference type="ChEBI" id="CHEBI:18420"/>
    </cofactor>
</comment>
<dbReference type="SUPFAM" id="SSF56322">
    <property type="entry name" value="ADC synthase"/>
    <property type="match status" value="1"/>
</dbReference>
<dbReference type="RefSeq" id="WP_136836910.1">
    <property type="nucleotide sequence ID" value="NZ_SWBQ01000004.1"/>
</dbReference>
<accession>A0A4U1CEW1</accession>
<dbReference type="PANTHER" id="PTHR11236:SF48">
    <property type="entry name" value="ISOCHORISMATE SYNTHASE MENF"/>
    <property type="match status" value="1"/>
</dbReference>
<feature type="domain" description="Anthranilate synthase component I N-terminal" evidence="11">
    <location>
        <begin position="15"/>
        <end position="158"/>
    </location>
</feature>
<dbReference type="EMBL" id="SWBQ01000004">
    <property type="protein sequence ID" value="TKC05091.1"/>
    <property type="molecule type" value="Genomic_DNA"/>
</dbReference>
<gene>
    <name evidence="12" type="ORF">FA047_15110</name>
</gene>
<reference evidence="12 13" key="1">
    <citation type="submission" date="2019-04" db="EMBL/GenBank/DDBJ databases">
        <title>Pedobacter sp. RP-3-15 sp. nov., isolated from Arctic soil.</title>
        <authorList>
            <person name="Dahal R.H."/>
            <person name="Kim D.-U."/>
        </authorList>
    </citation>
    <scope>NUCLEOTIDE SEQUENCE [LARGE SCALE GENOMIC DNA]</scope>
    <source>
        <strain evidence="12 13">RP-3-15</strain>
    </source>
</reference>
<evidence type="ECO:0000259" key="11">
    <source>
        <dbReference type="Pfam" id="PF04715"/>
    </source>
</evidence>
<dbReference type="InterPro" id="IPR005801">
    <property type="entry name" value="ADC_synthase"/>
</dbReference>
<evidence type="ECO:0000313" key="12">
    <source>
        <dbReference type="EMBL" id="TKC05091.1"/>
    </source>
</evidence>
<keyword evidence="13" id="KW-1185">Reference proteome</keyword>
<evidence type="ECO:0000259" key="10">
    <source>
        <dbReference type="Pfam" id="PF00425"/>
    </source>
</evidence>
<evidence type="ECO:0000256" key="4">
    <source>
        <dbReference type="ARBA" id="ARBA00022723"/>
    </source>
</evidence>
<sequence>MKYIINTTHKKRLADTTTPVSIYLRLRDVFPNTILLESSDYHSRENSVSYVCAEPIAGIALQNGVLSTYYPDGKKEEKTDFVLTDEIEAFKASFQPTEVEDKRYISNGLFGYFTWNAVQHFEDIVFSSTAPKDEEIPLMQYHIYRYIIAIDHFRNEVALFKNTFNGDETEDLEKLEYIIQNKNFPEYSFSSTGEEESNLTNEEFMEMVVKLKKHILRGDVFQIVPSRAYKQTFLGDEFNVYRCLRSINPSPYLFYFDYGSFKLFGSSPEAQITIKNKEASIFPIAGTFKRTGNDEDDAEQARKLEQDPKESAEHVMLVDLARNDLSRHCNQVQVKSFKEVQYYSHLIHLVSKVSGKLQEGVSAFKIVADTYPAGTLSGAPKYRAMQLIDENEGLGRNFYAGALGYMGFNDEFNHCIMIRTFMSKNNALHYRAGAGIVADSVPENEMNEVNNKIAALRRAIEMATQI</sequence>
<comment type="subunit">
    <text evidence="2">Heterotetramer consisting of two non-identical subunits: a beta subunit (TrpG) and a large alpha subunit (TrpE).</text>
</comment>
<dbReference type="Gene3D" id="3.60.120.10">
    <property type="entry name" value="Anthranilate synthase"/>
    <property type="match status" value="1"/>
</dbReference>
<dbReference type="GO" id="GO:0000162">
    <property type="term" value="P:L-tryptophan biosynthetic process"/>
    <property type="evidence" value="ECO:0007669"/>
    <property type="project" value="TreeGrafter"/>
</dbReference>
<dbReference type="GO" id="GO:0004049">
    <property type="term" value="F:anthranilate synthase activity"/>
    <property type="evidence" value="ECO:0007669"/>
    <property type="project" value="UniProtKB-EC"/>
</dbReference>
<dbReference type="Pfam" id="PF04715">
    <property type="entry name" value="Anth_synt_I_N"/>
    <property type="match status" value="1"/>
</dbReference>
<evidence type="ECO:0000256" key="9">
    <source>
        <dbReference type="SAM" id="MobiDB-lite"/>
    </source>
</evidence>
<comment type="caution">
    <text evidence="12">The sequence shown here is derived from an EMBL/GenBank/DDBJ whole genome shotgun (WGS) entry which is preliminary data.</text>
</comment>
<dbReference type="Proteomes" id="UP000307244">
    <property type="component" value="Unassembled WGS sequence"/>
</dbReference>
<dbReference type="Pfam" id="PF00425">
    <property type="entry name" value="Chorismate_bind"/>
    <property type="match status" value="1"/>
</dbReference>
<evidence type="ECO:0000256" key="1">
    <source>
        <dbReference type="ARBA" id="ARBA00001946"/>
    </source>
</evidence>
<evidence type="ECO:0000313" key="13">
    <source>
        <dbReference type="Proteomes" id="UP000307244"/>
    </source>
</evidence>
<feature type="domain" description="Chorismate-utilising enzyme C-terminal" evidence="10">
    <location>
        <begin position="201"/>
        <end position="452"/>
    </location>
</feature>
<keyword evidence="5" id="KW-0460">Magnesium</keyword>
<dbReference type="GO" id="GO:0046872">
    <property type="term" value="F:metal ion binding"/>
    <property type="evidence" value="ECO:0007669"/>
    <property type="project" value="UniProtKB-KW"/>
</dbReference>
<protein>
    <recommendedName>
        <fullName evidence="3">Anthranilate synthase component 1</fullName>
    </recommendedName>
</protein>
<dbReference type="InterPro" id="IPR019999">
    <property type="entry name" value="Anth_synth_I-like"/>
</dbReference>
<dbReference type="InterPro" id="IPR015890">
    <property type="entry name" value="Chorismate_C"/>
</dbReference>
<evidence type="ECO:0000256" key="7">
    <source>
        <dbReference type="ARBA" id="ARBA00025634"/>
    </source>
</evidence>
<dbReference type="OrthoDB" id="9803598at2"/>
<dbReference type="PANTHER" id="PTHR11236">
    <property type="entry name" value="AMINOBENZOATE/ANTHRANILATE SYNTHASE"/>
    <property type="match status" value="1"/>
</dbReference>
<dbReference type="AlphaFoldDB" id="A0A4U1CEW1"/>
<evidence type="ECO:0000256" key="8">
    <source>
        <dbReference type="ARBA" id="ARBA00047683"/>
    </source>
</evidence>
<comment type="function">
    <text evidence="7">Part of a heterotetrameric complex that catalyzes the two-step biosynthesis of anthranilate, an intermediate in the biosynthesis of L-tryptophan. In the first step, the glutamine-binding beta subunit (TrpG) of anthranilate synthase (AS) provides the glutamine amidotransferase activity which generates ammonia as a substrate that, along with chorismate, is used in the second step, catalyzed by the large alpha subunit of AS (TrpE) to produce anthranilate. In the absence of TrpG, TrpE can synthesize anthranilate directly from chorismate and high concentrations of ammonia.</text>
</comment>
<evidence type="ECO:0000256" key="5">
    <source>
        <dbReference type="ARBA" id="ARBA00022842"/>
    </source>
</evidence>